<keyword evidence="5" id="KW-1185">Reference proteome</keyword>
<comment type="subcellular location">
    <subcellularLocation>
        <location evidence="1">Nucleus</location>
    </subcellularLocation>
</comment>
<comment type="caution">
    <text evidence="4">The sequence shown here is derived from an EMBL/GenBank/DDBJ whole genome shotgun (WGS) entry which is preliminary data.</text>
</comment>
<gene>
    <name evidence="4" type="ORF">BJ554DRAFT_3577</name>
</gene>
<dbReference type="PANTHER" id="PTHR13213:SF2">
    <property type="entry name" value="MYB-BINDING PROTEIN 1A"/>
    <property type="match status" value="1"/>
</dbReference>
<dbReference type="OrthoDB" id="342531at2759"/>
<evidence type="ECO:0000256" key="1">
    <source>
        <dbReference type="ARBA" id="ARBA00004123"/>
    </source>
</evidence>
<dbReference type="PANTHER" id="PTHR13213">
    <property type="entry name" value="MYB-BINDING PROTEIN 1A FAMILY MEMBER"/>
    <property type="match status" value="1"/>
</dbReference>
<sequence length="259" mass="27788">MNTTLELFWDLASLDQGKRLRAAADLVRALHTFQRAHRSGFADSDWDRLVDACAAAARKRRASAGARVEAEPEPDDGGDSVMEDADGGRERSERGATETDGGADCPSGAENVNPAGVSLKKVDFAQLDRLCAPDVSYALKRLLRGLPSSRDGARQGFALALTEVLAFLDFLDVSTVLDLIAQHTEVSSGLKGPEERDMLFGRLFGYTAVVQSGMLARPSTTLAQFQHLVTAAMGCARKKSFLMEGCYRVVGAALCTVGF</sequence>
<dbReference type="EMBL" id="JAEFCI010011424">
    <property type="protein sequence ID" value="KAG5456631.1"/>
    <property type="molecule type" value="Genomic_DNA"/>
</dbReference>
<feature type="compositionally biased region" description="Acidic residues" evidence="3">
    <location>
        <begin position="71"/>
        <end position="85"/>
    </location>
</feature>
<dbReference type="InterPro" id="IPR007015">
    <property type="entry name" value="DNA_pol_V/MYBBP1A"/>
</dbReference>
<evidence type="ECO:0000256" key="3">
    <source>
        <dbReference type="SAM" id="MobiDB-lite"/>
    </source>
</evidence>
<feature type="compositionally biased region" description="Basic and acidic residues" evidence="3">
    <location>
        <begin position="86"/>
        <end position="97"/>
    </location>
</feature>
<protein>
    <submittedName>
        <fullName evidence="4">Uncharacterized protein</fullName>
    </submittedName>
</protein>
<dbReference type="GO" id="GO:0006355">
    <property type="term" value="P:regulation of DNA-templated transcription"/>
    <property type="evidence" value="ECO:0007669"/>
    <property type="project" value="InterPro"/>
</dbReference>
<feature type="region of interest" description="Disordered" evidence="3">
    <location>
        <begin position="61"/>
        <end position="110"/>
    </location>
</feature>
<dbReference type="GO" id="GO:0005730">
    <property type="term" value="C:nucleolus"/>
    <property type="evidence" value="ECO:0007669"/>
    <property type="project" value="InterPro"/>
</dbReference>
<reference evidence="4 5" key="1">
    <citation type="journal article" name="Sci. Rep.">
        <title>Genome-scale phylogenetic analyses confirm Olpidium as the closest living zoosporic fungus to the non-flagellated, terrestrial fungi.</title>
        <authorList>
            <person name="Chang Y."/>
            <person name="Rochon D."/>
            <person name="Sekimoto S."/>
            <person name="Wang Y."/>
            <person name="Chovatia M."/>
            <person name="Sandor L."/>
            <person name="Salamov A."/>
            <person name="Grigoriev I.V."/>
            <person name="Stajich J.E."/>
            <person name="Spatafora J.W."/>
        </authorList>
    </citation>
    <scope>NUCLEOTIDE SEQUENCE [LARGE SCALE GENOMIC DNA]</scope>
    <source>
        <strain evidence="4">S191</strain>
    </source>
</reference>
<proteinExistence type="predicted"/>
<evidence type="ECO:0000313" key="5">
    <source>
        <dbReference type="Proteomes" id="UP000673691"/>
    </source>
</evidence>
<evidence type="ECO:0000256" key="2">
    <source>
        <dbReference type="ARBA" id="ARBA00023242"/>
    </source>
</evidence>
<name>A0A8H7ZNY4_9FUNG</name>
<dbReference type="Proteomes" id="UP000673691">
    <property type="component" value="Unassembled WGS sequence"/>
</dbReference>
<organism evidence="4 5">
    <name type="scientific">Olpidium bornovanus</name>
    <dbReference type="NCBI Taxonomy" id="278681"/>
    <lineage>
        <taxon>Eukaryota</taxon>
        <taxon>Fungi</taxon>
        <taxon>Fungi incertae sedis</taxon>
        <taxon>Olpidiomycota</taxon>
        <taxon>Olpidiomycotina</taxon>
        <taxon>Olpidiomycetes</taxon>
        <taxon>Olpidiales</taxon>
        <taxon>Olpidiaceae</taxon>
        <taxon>Olpidium</taxon>
    </lineage>
</organism>
<dbReference type="Pfam" id="PF04931">
    <property type="entry name" value="DNA_pol_phi"/>
    <property type="match status" value="1"/>
</dbReference>
<evidence type="ECO:0000313" key="4">
    <source>
        <dbReference type="EMBL" id="KAG5456631.1"/>
    </source>
</evidence>
<keyword evidence="2" id="KW-0539">Nucleus</keyword>
<dbReference type="AlphaFoldDB" id="A0A8H7ZNY4"/>
<accession>A0A8H7ZNY4</accession>
<dbReference type="GO" id="GO:0000182">
    <property type="term" value="F:rDNA binding"/>
    <property type="evidence" value="ECO:0007669"/>
    <property type="project" value="TreeGrafter"/>
</dbReference>